<evidence type="ECO:0000313" key="1">
    <source>
        <dbReference type="EMBL" id="MXU93163.1"/>
    </source>
</evidence>
<dbReference type="EMBL" id="GIFC01011080">
    <property type="protein sequence ID" value="MXU93163.1"/>
    <property type="molecule type" value="Transcribed_RNA"/>
</dbReference>
<protein>
    <submittedName>
        <fullName evidence="1">Uncharacterized protein</fullName>
    </submittedName>
</protein>
<name>A0A6B0UTR7_IXORI</name>
<reference evidence="1" key="1">
    <citation type="submission" date="2019-12" db="EMBL/GenBank/DDBJ databases">
        <title>An insight into the sialome of adult female Ixodes ricinus ticks feeding for 6 days.</title>
        <authorList>
            <person name="Perner J."/>
            <person name="Ribeiro J.M.C."/>
        </authorList>
    </citation>
    <scope>NUCLEOTIDE SEQUENCE</scope>
    <source>
        <strain evidence="1">Semi-engorged</strain>
        <tissue evidence="1">Salivary glands</tissue>
    </source>
</reference>
<organism evidence="1">
    <name type="scientific">Ixodes ricinus</name>
    <name type="common">Common tick</name>
    <name type="synonym">Acarus ricinus</name>
    <dbReference type="NCBI Taxonomy" id="34613"/>
    <lineage>
        <taxon>Eukaryota</taxon>
        <taxon>Metazoa</taxon>
        <taxon>Ecdysozoa</taxon>
        <taxon>Arthropoda</taxon>
        <taxon>Chelicerata</taxon>
        <taxon>Arachnida</taxon>
        <taxon>Acari</taxon>
        <taxon>Parasitiformes</taxon>
        <taxon>Ixodida</taxon>
        <taxon>Ixodoidea</taxon>
        <taxon>Ixodidae</taxon>
        <taxon>Ixodinae</taxon>
        <taxon>Ixodes</taxon>
    </lineage>
</organism>
<accession>A0A6B0UTR7</accession>
<sequence>MGYALRKTSSGLWPLVCLLMRKGSTTWTGTMGMASSARFSLCTPASSNLRPVTLSATAKPILQVSRKMQKVCMLGSLKMRKAMLYVCTRPSSGSSSAALPRLGPCSCLSTATSVVVTRNTSPQKYMNPSRVTMPSFCGMTLR</sequence>
<dbReference type="AlphaFoldDB" id="A0A6B0UTR7"/>
<proteinExistence type="predicted"/>